<evidence type="ECO:0000313" key="7">
    <source>
        <dbReference type="Proteomes" id="UP000009328"/>
    </source>
</evidence>
<dbReference type="Gene3D" id="3.40.50.300">
    <property type="entry name" value="P-loop containing nucleotide triphosphate hydrolases"/>
    <property type="match status" value="1"/>
</dbReference>
<dbReference type="Pfam" id="PF01926">
    <property type="entry name" value="MMR_HSR1"/>
    <property type="match status" value="1"/>
</dbReference>
<dbReference type="SUPFAM" id="SSF52540">
    <property type="entry name" value="P-loop containing nucleoside triphosphate hydrolases"/>
    <property type="match status" value="1"/>
</dbReference>
<dbReference type="FunCoup" id="K0KUC0">
    <property type="interactions" value="531"/>
</dbReference>
<accession>K0KUC0</accession>
<protein>
    <recommendedName>
        <fullName evidence="8">GTPase</fullName>
    </recommendedName>
</protein>
<dbReference type="InterPro" id="IPR006073">
    <property type="entry name" value="GTP-bd"/>
</dbReference>
<comment type="caution">
    <text evidence="6">The sequence shown here is derived from an EMBL/GenBank/DDBJ whole genome shotgun (WGS) entry which is preliminary data.</text>
</comment>
<dbReference type="InParanoid" id="K0KUC0"/>
<feature type="region of interest" description="Disordered" evidence="3">
    <location>
        <begin position="136"/>
        <end position="161"/>
    </location>
</feature>
<dbReference type="CDD" id="cd01898">
    <property type="entry name" value="Obg"/>
    <property type="match status" value="1"/>
</dbReference>
<name>K0KUC0_WICCF</name>
<keyword evidence="1" id="KW-0547">Nucleotide-binding</keyword>
<dbReference type="AlphaFoldDB" id="K0KUC0"/>
<dbReference type="Pfam" id="PF01018">
    <property type="entry name" value="GTP1_OBG"/>
    <property type="match status" value="1"/>
</dbReference>
<feature type="domain" description="OBG-type G" evidence="4">
    <location>
        <begin position="373"/>
        <end position="539"/>
    </location>
</feature>
<dbReference type="eggNOG" id="KOG1489">
    <property type="taxonomic scope" value="Eukaryota"/>
</dbReference>
<dbReference type="PROSITE" id="PS51883">
    <property type="entry name" value="OBG"/>
    <property type="match status" value="1"/>
</dbReference>
<dbReference type="GO" id="GO:0003924">
    <property type="term" value="F:GTPase activity"/>
    <property type="evidence" value="ECO:0007669"/>
    <property type="project" value="InterPro"/>
</dbReference>
<gene>
    <name evidence="6" type="ORF">BN7_4356</name>
</gene>
<dbReference type="EMBL" id="CAIF01000153">
    <property type="protein sequence ID" value="CCH44788.1"/>
    <property type="molecule type" value="Genomic_DNA"/>
</dbReference>
<evidence type="ECO:0000256" key="3">
    <source>
        <dbReference type="SAM" id="MobiDB-lite"/>
    </source>
</evidence>
<dbReference type="PROSITE" id="PS51710">
    <property type="entry name" value="G_OBG"/>
    <property type="match status" value="1"/>
</dbReference>
<evidence type="ECO:0000313" key="6">
    <source>
        <dbReference type="EMBL" id="CCH44788.1"/>
    </source>
</evidence>
<feature type="domain" description="Obg" evidence="5">
    <location>
        <begin position="120"/>
        <end position="372"/>
    </location>
</feature>
<sequence length="541" mass="60593">MLPRLIGKRGFCSTFPKYNVFTPKDNVPGLEANEEWLNNLNNSTDDDINNSSTLENPMVRRLTKNFDPSHNLKNNDTKFHNEGLDEKGFFNVKIPMNTYLTRSSPFSHLSSKQRPKAENQEFSDLRVIKLKTGKGGDGGNSFLRDANRTKGPPDGGDGGNGGSIYVRAVEGLTTLGKLRQSYIAGDGGQGKKNQLDGSTGRDIVLNVPVGTIIRWIPDPSFFKQAQLEGNENVEVEVKCTGSDGRPGEHNEFDKPKFIQLYRNSWNRGEGWIFKDNDKDEEYHRSKDYFRKLNRSVIKYDSYIIKKELNSDQFPIHGIDLHQPSAVPLMLLKGGQGGLGNMHFLTQEIRNPRFSKAGRSAIEGYFIFEMKLIADMALIGLPNAGKSTLLRAISKATPRVGHWEFTTLQPTVGTISLGIDKPSFTVADIPGIIKGARFDKGMGLDFLRHAERSNGLVFVISLEHEDPIASLNTLLNELEDRIYNKKILIIATKADLEDSLPRFKKLKQYVENYGWKIVPCCAKDHQNIKQVVLMMGECAGKL</sequence>
<reference evidence="6 7" key="1">
    <citation type="journal article" date="2012" name="Eukaryot. Cell">
        <title>Draft genome sequence of Wickerhamomyces ciferrii NRRL Y-1031 F-60-10.</title>
        <authorList>
            <person name="Schneider J."/>
            <person name="Andrea H."/>
            <person name="Blom J."/>
            <person name="Jaenicke S."/>
            <person name="Ruckert C."/>
            <person name="Schorsch C."/>
            <person name="Szczepanowski R."/>
            <person name="Farwick M."/>
            <person name="Goesmann A."/>
            <person name="Puhler A."/>
            <person name="Schaffer S."/>
            <person name="Tauch A."/>
            <person name="Kohler T."/>
            <person name="Brinkrolf K."/>
        </authorList>
    </citation>
    <scope>NUCLEOTIDE SEQUENCE [LARGE SCALE GENOMIC DNA]</scope>
    <source>
        <strain evidence="7">ATCC 14091 / BCRC 22168 / CBS 111 / JCM 3599 / NBRC 0793 / NRRL Y-1031 F-60-10</strain>
    </source>
</reference>
<dbReference type="GO" id="GO:0005525">
    <property type="term" value="F:GTP binding"/>
    <property type="evidence" value="ECO:0007669"/>
    <property type="project" value="UniProtKB-KW"/>
</dbReference>
<evidence type="ECO:0008006" key="8">
    <source>
        <dbReference type="Google" id="ProtNLM"/>
    </source>
</evidence>
<dbReference type="Proteomes" id="UP000009328">
    <property type="component" value="Unassembled WGS sequence"/>
</dbReference>
<organism evidence="6 7">
    <name type="scientific">Wickerhamomyces ciferrii (strain ATCC 14091 / BCRC 22168 / CBS 111 / JCM 3599 / NBRC 0793 / NRRL Y-1031 F-60-10)</name>
    <name type="common">Yeast</name>
    <name type="synonym">Pichia ciferrii</name>
    <dbReference type="NCBI Taxonomy" id="1206466"/>
    <lineage>
        <taxon>Eukaryota</taxon>
        <taxon>Fungi</taxon>
        <taxon>Dikarya</taxon>
        <taxon>Ascomycota</taxon>
        <taxon>Saccharomycotina</taxon>
        <taxon>Saccharomycetes</taxon>
        <taxon>Phaffomycetales</taxon>
        <taxon>Wickerhamomycetaceae</taxon>
        <taxon>Wickerhamomyces</taxon>
    </lineage>
</organism>
<dbReference type="InterPro" id="IPR006169">
    <property type="entry name" value="GTP1_OBG_dom"/>
</dbReference>
<keyword evidence="2" id="KW-0342">GTP-binding</keyword>
<evidence type="ECO:0000259" key="4">
    <source>
        <dbReference type="PROSITE" id="PS51710"/>
    </source>
</evidence>
<dbReference type="STRING" id="1206466.K0KUC0"/>
<dbReference type="InterPro" id="IPR031167">
    <property type="entry name" value="G_OBG"/>
</dbReference>
<dbReference type="PANTHER" id="PTHR11702">
    <property type="entry name" value="DEVELOPMENTALLY REGULATED GTP-BINDING PROTEIN-RELATED"/>
    <property type="match status" value="1"/>
</dbReference>
<dbReference type="PANTHER" id="PTHR11702:SF31">
    <property type="entry name" value="MITOCHONDRIAL RIBOSOME-ASSOCIATED GTPASE 2"/>
    <property type="match status" value="1"/>
</dbReference>
<dbReference type="HOGENOM" id="CLU_011747_2_6_1"/>
<dbReference type="Gene3D" id="2.70.210.12">
    <property type="entry name" value="GTP1/OBG domain"/>
    <property type="match status" value="1"/>
</dbReference>
<evidence type="ECO:0000256" key="1">
    <source>
        <dbReference type="ARBA" id="ARBA00022741"/>
    </source>
</evidence>
<dbReference type="GO" id="GO:0005739">
    <property type="term" value="C:mitochondrion"/>
    <property type="evidence" value="ECO:0007669"/>
    <property type="project" value="TreeGrafter"/>
</dbReference>
<dbReference type="InterPro" id="IPR036726">
    <property type="entry name" value="GTP1_OBG_dom_sf"/>
</dbReference>
<dbReference type="InterPro" id="IPR027417">
    <property type="entry name" value="P-loop_NTPase"/>
</dbReference>
<dbReference type="SUPFAM" id="SSF82051">
    <property type="entry name" value="Obg GTP-binding protein N-terminal domain"/>
    <property type="match status" value="1"/>
</dbReference>
<proteinExistence type="predicted"/>
<dbReference type="InterPro" id="IPR045086">
    <property type="entry name" value="OBG_GTPase"/>
</dbReference>
<dbReference type="PRINTS" id="PR00326">
    <property type="entry name" value="GTP1OBG"/>
</dbReference>
<dbReference type="GO" id="GO:0042254">
    <property type="term" value="P:ribosome biogenesis"/>
    <property type="evidence" value="ECO:0007669"/>
    <property type="project" value="UniProtKB-UniRule"/>
</dbReference>
<evidence type="ECO:0000256" key="2">
    <source>
        <dbReference type="ARBA" id="ARBA00023134"/>
    </source>
</evidence>
<evidence type="ECO:0000259" key="5">
    <source>
        <dbReference type="PROSITE" id="PS51883"/>
    </source>
</evidence>
<keyword evidence="7" id="KW-1185">Reference proteome</keyword>